<evidence type="ECO:0000313" key="2">
    <source>
        <dbReference type="WBParaSite" id="PS1159_v2.g2994.t1"/>
    </source>
</evidence>
<proteinExistence type="predicted"/>
<sequence>MNPVNIASCMAHHFNNSHDFYLPYSQNQPNFFVPLDRRSSSDNQNQGNEREDRKIRRNRTAFNESQLDELEKCFQICHYPDVGVREKLSKEIQLPEPKIQVWFKNRRAKHRKHLRNVPSDNSPPVKQAKMCKESTVISWTSSSPFGSFYPLPTPNAQTAQQIANFQNFLSQQVSTDLPTTIKASYDSFPNSTNYSQSSPPFKF</sequence>
<organism evidence="1 2">
    <name type="scientific">Panagrolaimus sp. PS1159</name>
    <dbReference type="NCBI Taxonomy" id="55785"/>
    <lineage>
        <taxon>Eukaryota</taxon>
        <taxon>Metazoa</taxon>
        <taxon>Ecdysozoa</taxon>
        <taxon>Nematoda</taxon>
        <taxon>Chromadorea</taxon>
        <taxon>Rhabditida</taxon>
        <taxon>Tylenchina</taxon>
        <taxon>Panagrolaimomorpha</taxon>
        <taxon>Panagrolaimoidea</taxon>
        <taxon>Panagrolaimidae</taxon>
        <taxon>Panagrolaimus</taxon>
    </lineage>
</organism>
<name>A0AC35GAR9_9BILA</name>
<evidence type="ECO:0000313" key="1">
    <source>
        <dbReference type="Proteomes" id="UP000887580"/>
    </source>
</evidence>
<reference evidence="2" key="1">
    <citation type="submission" date="2022-11" db="UniProtKB">
        <authorList>
            <consortium name="WormBaseParasite"/>
        </authorList>
    </citation>
    <scope>IDENTIFICATION</scope>
</reference>
<dbReference type="WBParaSite" id="PS1159_v2.g2994.t1">
    <property type="protein sequence ID" value="PS1159_v2.g2994.t1"/>
    <property type="gene ID" value="PS1159_v2.g2994"/>
</dbReference>
<dbReference type="Proteomes" id="UP000887580">
    <property type="component" value="Unplaced"/>
</dbReference>
<accession>A0AC35GAR9</accession>
<protein>
    <submittedName>
        <fullName evidence="2">Homeobox domain-containing protein</fullName>
    </submittedName>
</protein>